<keyword evidence="2" id="KW-1133">Transmembrane helix</keyword>
<evidence type="ECO:0000313" key="4">
    <source>
        <dbReference type="Proteomes" id="UP000248966"/>
    </source>
</evidence>
<feature type="compositionally biased region" description="Basic and acidic residues" evidence="1">
    <location>
        <begin position="13"/>
        <end position="32"/>
    </location>
</feature>
<keyword evidence="2" id="KW-0812">Transmembrane</keyword>
<feature type="transmembrane region" description="Helical" evidence="2">
    <location>
        <begin position="40"/>
        <end position="58"/>
    </location>
</feature>
<feature type="region of interest" description="Disordered" evidence="1">
    <location>
        <begin position="1"/>
        <end position="32"/>
    </location>
</feature>
<dbReference type="Proteomes" id="UP000248966">
    <property type="component" value="Unassembled WGS sequence"/>
</dbReference>
<organism evidence="3 4">
    <name type="scientific">Micromonospora noduli</name>
    <dbReference type="NCBI Taxonomy" id="709876"/>
    <lineage>
        <taxon>Bacteria</taxon>
        <taxon>Bacillati</taxon>
        <taxon>Actinomycetota</taxon>
        <taxon>Actinomycetes</taxon>
        <taxon>Micromonosporales</taxon>
        <taxon>Micromonosporaceae</taxon>
        <taxon>Micromonospora</taxon>
    </lineage>
</organism>
<dbReference type="AlphaFoldDB" id="A0A328N291"/>
<dbReference type="EMBL" id="PYAA01000039">
    <property type="protein sequence ID" value="RAN94817.1"/>
    <property type="molecule type" value="Genomic_DNA"/>
</dbReference>
<proteinExistence type="predicted"/>
<reference evidence="3 4" key="1">
    <citation type="submission" date="2018-03" db="EMBL/GenBank/DDBJ databases">
        <title>Defining the species Micromonospora saelicesensis and Micromonospora noduli under the framework of genomics.</title>
        <authorList>
            <person name="Riesco R."/>
            <person name="Trujillo M.E."/>
        </authorList>
    </citation>
    <scope>NUCLEOTIDE SEQUENCE [LARGE SCALE GENOMIC DNA]</scope>
    <source>
        <strain evidence="3 4">LAH08</strain>
    </source>
</reference>
<sequence length="59" mass="6442">MNLPTPLECVNGDAREGPEGVTHDASESEADRRHRRRVELLKVLPALLLALAALVTAIR</sequence>
<evidence type="ECO:0000256" key="2">
    <source>
        <dbReference type="SAM" id="Phobius"/>
    </source>
</evidence>
<comment type="caution">
    <text evidence="3">The sequence shown here is derived from an EMBL/GenBank/DDBJ whole genome shotgun (WGS) entry which is preliminary data.</text>
</comment>
<gene>
    <name evidence="3" type="ORF">LAH08_05704</name>
</gene>
<accession>A0A328N291</accession>
<evidence type="ECO:0000313" key="3">
    <source>
        <dbReference type="EMBL" id="RAN94817.1"/>
    </source>
</evidence>
<keyword evidence="2" id="KW-0472">Membrane</keyword>
<evidence type="ECO:0000256" key="1">
    <source>
        <dbReference type="SAM" id="MobiDB-lite"/>
    </source>
</evidence>
<name>A0A328N291_9ACTN</name>
<protein>
    <submittedName>
        <fullName evidence="3">Uncharacterized protein</fullName>
    </submittedName>
</protein>